<dbReference type="Pfam" id="PF07963">
    <property type="entry name" value="N_methyl"/>
    <property type="match status" value="1"/>
</dbReference>
<reference evidence="1" key="1">
    <citation type="submission" date="2018-05" db="EMBL/GenBank/DDBJ databases">
        <authorList>
            <person name="Lanie J.A."/>
            <person name="Ng W.-L."/>
            <person name="Kazmierczak K.M."/>
            <person name="Andrzejewski T.M."/>
            <person name="Davidsen T.M."/>
            <person name="Wayne K.J."/>
            <person name="Tettelin H."/>
            <person name="Glass J.I."/>
            <person name="Rusch D."/>
            <person name="Podicherti R."/>
            <person name="Tsui H.-C.T."/>
            <person name="Winkler M.E."/>
        </authorList>
    </citation>
    <scope>NUCLEOTIDE SEQUENCE</scope>
</reference>
<dbReference type="EMBL" id="UINC01048511">
    <property type="protein sequence ID" value="SVB59123.1"/>
    <property type="molecule type" value="Genomic_DNA"/>
</dbReference>
<evidence type="ECO:0000313" key="1">
    <source>
        <dbReference type="EMBL" id="SVB59123.1"/>
    </source>
</evidence>
<dbReference type="PROSITE" id="PS00409">
    <property type="entry name" value="PROKAR_NTER_METHYL"/>
    <property type="match status" value="1"/>
</dbReference>
<organism evidence="1">
    <name type="scientific">marine metagenome</name>
    <dbReference type="NCBI Taxonomy" id="408172"/>
    <lineage>
        <taxon>unclassified sequences</taxon>
        <taxon>metagenomes</taxon>
        <taxon>ecological metagenomes</taxon>
    </lineage>
</organism>
<gene>
    <name evidence="1" type="ORF">METZ01_LOCUS211977</name>
</gene>
<dbReference type="AlphaFoldDB" id="A0A382FAA0"/>
<dbReference type="InterPro" id="IPR045584">
    <property type="entry name" value="Pilin-like"/>
</dbReference>
<name>A0A382FAA0_9ZZZZ</name>
<dbReference type="InterPro" id="IPR012902">
    <property type="entry name" value="N_methyl_site"/>
</dbReference>
<dbReference type="SUPFAM" id="SSF54523">
    <property type="entry name" value="Pili subunits"/>
    <property type="match status" value="1"/>
</dbReference>
<dbReference type="Gene3D" id="3.30.700.10">
    <property type="entry name" value="Glycoprotein, Type 4 Pilin"/>
    <property type="match status" value="1"/>
</dbReference>
<evidence type="ECO:0008006" key="2">
    <source>
        <dbReference type="Google" id="ProtNLM"/>
    </source>
</evidence>
<dbReference type="NCBIfam" id="TIGR02532">
    <property type="entry name" value="IV_pilin_GFxxxE"/>
    <property type="match status" value="1"/>
</dbReference>
<proteinExistence type="predicted"/>
<dbReference type="PANTHER" id="PTHR30093">
    <property type="entry name" value="GENERAL SECRETION PATHWAY PROTEIN G"/>
    <property type="match status" value="1"/>
</dbReference>
<accession>A0A382FAA0</accession>
<sequence>MKKGFTLVELLVVIAIIALLAALLLPAIAKAKSVAQRVTCINNQKQLQMAHMIFSDDHGDKILYSSSWKYERCSEYTWAPGSLNLSKYLNQAQFLKKSPLFPYMGESLGVFKCPADKDMLRITNKAGELRQIFPRHRSYSMNIHVGGWAGWPVENDKEWKIYHKQADIEKPSNIFTFIEMPFEFINAGCFRVVMNEGPPTHKVYDMDVPGKYHIDGTALAFADGHVETKRWLDERTKTAQGKYYIDGSNFKYGIRRAYGSVDVKWLKDRSTTKIENFKAQKYTWFPWVHGLSRQMRKTNPGHEGSYDAYVRHGRRDSWGWYWNDQW</sequence>
<protein>
    <recommendedName>
        <fullName evidence="2">Type II secretion system protein GspG C-terminal domain-containing protein</fullName>
    </recommendedName>
</protein>